<dbReference type="EMBL" id="JBBLZC010000008">
    <property type="protein sequence ID" value="MEK0083537.1"/>
    <property type="molecule type" value="Genomic_DNA"/>
</dbReference>
<feature type="domain" description="ABC transporter" evidence="4">
    <location>
        <begin position="5"/>
        <end position="238"/>
    </location>
</feature>
<evidence type="ECO:0000313" key="6">
    <source>
        <dbReference type="Proteomes" id="UP001375743"/>
    </source>
</evidence>
<organism evidence="5 6">
    <name type="scientific">Benzoatithermus flavus</name>
    <dbReference type="NCBI Taxonomy" id="3108223"/>
    <lineage>
        <taxon>Bacteria</taxon>
        <taxon>Pseudomonadati</taxon>
        <taxon>Pseudomonadota</taxon>
        <taxon>Alphaproteobacteria</taxon>
        <taxon>Geminicoccales</taxon>
        <taxon>Geminicoccaceae</taxon>
        <taxon>Benzoatithermus</taxon>
    </lineage>
</organism>
<evidence type="ECO:0000256" key="3">
    <source>
        <dbReference type="ARBA" id="ARBA00022840"/>
    </source>
</evidence>
<dbReference type="InterPro" id="IPR003593">
    <property type="entry name" value="AAA+_ATPase"/>
</dbReference>
<dbReference type="InterPro" id="IPR051120">
    <property type="entry name" value="ABC_AA/LPS_Transport"/>
</dbReference>
<evidence type="ECO:0000313" key="5">
    <source>
        <dbReference type="EMBL" id="MEK0083537.1"/>
    </source>
</evidence>
<dbReference type="GO" id="GO:0005524">
    <property type="term" value="F:ATP binding"/>
    <property type="evidence" value="ECO:0007669"/>
    <property type="project" value="UniProtKB-KW"/>
</dbReference>
<dbReference type="RefSeq" id="WP_418159385.1">
    <property type="nucleotide sequence ID" value="NZ_JBBLZC010000008.1"/>
</dbReference>
<keyword evidence="3 5" id="KW-0067">ATP-binding</keyword>
<comment type="caution">
    <text evidence="5">The sequence shown here is derived from an EMBL/GenBank/DDBJ whole genome shotgun (WGS) entry which is preliminary data.</text>
</comment>
<gene>
    <name evidence="5" type="ORF">U1T56_10265</name>
</gene>
<proteinExistence type="predicted"/>
<reference evidence="5 6" key="1">
    <citation type="submission" date="2024-01" db="EMBL/GenBank/DDBJ databases">
        <title>Multi-omics insights into the function and evolution of sodium benzoate biodegradation pathways in Benzoatithermus flavus gen. nov., sp. nov. from hot spring.</title>
        <authorList>
            <person name="Hu C.-J."/>
            <person name="Li W.-J."/>
        </authorList>
    </citation>
    <scope>NUCLEOTIDE SEQUENCE [LARGE SCALE GENOMIC DNA]</scope>
    <source>
        <strain evidence="5 6">SYSU G07066</strain>
    </source>
</reference>
<dbReference type="SMART" id="SM00382">
    <property type="entry name" value="AAA"/>
    <property type="match status" value="1"/>
</dbReference>
<name>A0ABU8XU91_9PROT</name>
<dbReference type="PROSITE" id="PS50893">
    <property type="entry name" value="ABC_TRANSPORTER_2"/>
    <property type="match status" value="1"/>
</dbReference>
<dbReference type="Pfam" id="PF00005">
    <property type="entry name" value="ABC_tran"/>
    <property type="match status" value="1"/>
</dbReference>
<dbReference type="InterPro" id="IPR027417">
    <property type="entry name" value="P-loop_NTPase"/>
</dbReference>
<keyword evidence="2" id="KW-0547">Nucleotide-binding</keyword>
<sequence length="239" mass="25762">MSPILAVQGLGKRFQGLVANTDIAFTLQPGEIRSIIGPNGAGKTTFISLISGHLTPTTGRILYKGSDVTGLSVARRAQLGIARKFQTPSLFDSLSAYENIELAVLRSRPRSRGHAARIGEVLELVRLADQRHAVAKHLSHGQRQWLEIGLLLANNAELLLLDEPTAGMTAEETHATGILVRSLAREFGLSAIIIEHDINFIRDLDAPVTVLHLGRVLVEGSFAAVAADPRVRDVYLGNG</sequence>
<dbReference type="Proteomes" id="UP001375743">
    <property type="component" value="Unassembled WGS sequence"/>
</dbReference>
<dbReference type="CDD" id="cd03219">
    <property type="entry name" value="ABC_Mj1267_LivG_branched"/>
    <property type="match status" value="1"/>
</dbReference>
<evidence type="ECO:0000259" key="4">
    <source>
        <dbReference type="PROSITE" id="PS50893"/>
    </source>
</evidence>
<accession>A0ABU8XU91</accession>
<dbReference type="SUPFAM" id="SSF52540">
    <property type="entry name" value="P-loop containing nucleoside triphosphate hydrolases"/>
    <property type="match status" value="1"/>
</dbReference>
<keyword evidence="6" id="KW-1185">Reference proteome</keyword>
<dbReference type="InterPro" id="IPR003439">
    <property type="entry name" value="ABC_transporter-like_ATP-bd"/>
</dbReference>
<dbReference type="Gene3D" id="3.40.50.300">
    <property type="entry name" value="P-loop containing nucleotide triphosphate hydrolases"/>
    <property type="match status" value="1"/>
</dbReference>
<dbReference type="InterPro" id="IPR032823">
    <property type="entry name" value="BCA_ABC_TP_C"/>
</dbReference>
<protein>
    <submittedName>
        <fullName evidence="5">ATP-binding cassette domain-containing protein</fullName>
    </submittedName>
</protein>
<dbReference type="PANTHER" id="PTHR45772">
    <property type="entry name" value="CONSERVED COMPONENT OF ABC TRANSPORTER FOR NATURAL AMINO ACIDS-RELATED"/>
    <property type="match status" value="1"/>
</dbReference>
<dbReference type="Pfam" id="PF12399">
    <property type="entry name" value="BCA_ABC_TP_C"/>
    <property type="match status" value="1"/>
</dbReference>
<keyword evidence="1" id="KW-0813">Transport</keyword>
<evidence type="ECO:0000256" key="2">
    <source>
        <dbReference type="ARBA" id="ARBA00022741"/>
    </source>
</evidence>
<evidence type="ECO:0000256" key="1">
    <source>
        <dbReference type="ARBA" id="ARBA00022448"/>
    </source>
</evidence>
<dbReference type="PANTHER" id="PTHR45772:SF8">
    <property type="entry name" value="HIGH-AFFINITY BRANCHED-CHAIN AMINO ACID TRANSPORT ATP-BINDING PROTEIN"/>
    <property type="match status" value="1"/>
</dbReference>